<name>A0A4R7AYP9_9NEIS</name>
<comment type="similarity">
    <text evidence="2 3">Belongs to the LOG family.</text>
</comment>
<sequence length="195" mass="20991">MTLRSVCLFCGSASGASPAYLNAARAFGRELARQGVTLVYGGGNIGLMGAAADAALEAGGQVIGVIPEFLKAREVAHLGLTQLHVTQSMHERKALMAELSDAFVALPGGFGTLDELFEIVTWAQLSVHAKPIGLLDVEGFFQPLLQMVRHMAEQGFIRPAHLELFCQADDVPTLLTRIEDYRPVTASKWLGLDRT</sequence>
<dbReference type="GO" id="GO:0005829">
    <property type="term" value="C:cytosol"/>
    <property type="evidence" value="ECO:0007669"/>
    <property type="project" value="TreeGrafter"/>
</dbReference>
<protein>
    <recommendedName>
        <fullName evidence="3">Cytokinin riboside 5'-monophosphate phosphoribohydrolase</fullName>
        <ecNumber evidence="3">3.2.2.n1</ecNumber>
    </recommendedName>
</protein>
<evidence type="ECO:0000313" key="4">
    <source>
        <dbReference type="EMBL" id="TDR71650.1"/>
    </source>
</evidence>
<evidence type="ECO:0000256" key="2">
    <source>
        <dbReference type="ARBA" id="ARBA00006763"/>
    </source>
</evidence>
<dbReference type="InterPro" id="IPR005269">
    <property type="entry name" value="LOG"/>
</dbReference>
<dbReference type="Gene3D" id="3.40.50.450">
    <property type="match status" value="1"/>
</dbReference>
<keyword evidence="5" id="KW-1185">Reference proteome</keyword>
<evidence type="ECO:0000313" key="5">
    <source>
        <dbReference type="Proteomes" id="UP000295611"/>
    </source>
</evidence>
<proteinExistence type="inferred from homology"/>
<dbReference type="AlphaFoldDB" id="A0A4R7AYP9"/>
<dbReference type="PANTHER" id="PTHR31223:SF70">
    <property type="entry name" value="LOG FAMILY PROTEIN YJL055W"/>
    <property type="match status" value="1"/>
</dbReference>
<accession>A0A4R7AYP9</accession>
<dbReference type="SUPFAM" id="SSF102405">
    <property type="entry name" value="MCP/YpsA-like"/>
    <property type="match status" value="1"/>
</dbReference>
<dbReference type="GO" id="GO:0009691">
    <property type="term" value="P:cytokinin biosynthetic process"/>
    <property type="evidence" value="ECO:0007669"/>
    <property type="project" value="UniProtKB-UniRule"/>
</dbReference>
<dbReference type="GO" id="GO:0008714">
    <property type="term" value="F:AMP nucleosidase activity"/>
    <property type="evidence" value="ECO:0007669"/>
    <property type="project" value="UniProtKB-EC"/>
</dbReference>
<dbReference type="EC" id="3.2.2.n1" evidence="3"/>
<dbReference type="RefSeq" id="WP_133683848.1">
    <property type="nucleotide sequence ID" value="NZ_SNZP01000018.1"/>
</dbReference>
<dbReference type="EMBL" id="SNZP01000018">
    <property type="protein sequence ID" value="TDR71650.1"/>
    <property type="molecule type" value="Genomic_DNA"/>
</dbReference>
<evidence type="ECO:0000256" key="3">
    <source>
        <dbReference type="RuleBase" id="RU363015"/>
    </source>
</evidence>
<dbReference type="Proteomes" id="UP000295611">
    <property type="component" value="Unassembled WGS sequence"/>
</dbReference>
<keyword evidence="3" id="KW-0203">Cytokinin biosynthesis</keyword>
<dbReference type="Pfam" id="PF03641">
    <property type="entry name" value="Lysine_decarbox"/>
    <property type="match status" value="1"/>
</dbReference>
<organism evidence="4 5">
    <name type="scientific">Paludibacterium purpuratum</name>
    <dbReference type="NCBI Taxonomy" id="1144873"/>
    <lineage>
        <taxon>Bacteria</taxon>
        <taxon>Pseudomonadati</taxon>
        <taxon>Pseudomonadota</taxon>
        <taxon>Betaproteobacteria</taxon>
        <taxon>Neisseriales</taxon>
        <taxon>Chromobacteriaceae</taxon>
        <taxon>Paludibacterium</taxon>
    </lineage>
</organism>
<keyword evidence="3" id="KW-0378">Hydrolase</keyword>
<gene>
    <name evidence="4" type="ORF">DFP86_11862</name>
</gene>
<dbReference type="NCBIfam" id="TIGR00730">
    <property type="entry name" value="Rossman fold protein, TIGR00730 family"/>
    <property type="match status" value="1"/>
</dbReference>
<reference evidence="4 5" key="1">
    <citation type="submission" date="2019-03" db="EMBL/GenBank/DDBJ databases">
        <title>Genomic Encyclopedia of Type Strains, Phase III (KMG-III): the genomes of soil and plant-associated and newly described type strains.</title>
        <authorList>
            <person name="Whitman W."/>
        </authorList>
    </citation>
    <scope>NUCLEOTIDE SEQUENCE [LARGE SCALE GENOMIC DNA]</scope>
    <source>
        <strain evidence="4 5">CECT 8976</strain>
    </source>
</reference>
<dbReference type="OrthoDB" id="9801098at2"/>
<dbReference type="PANTHER" id="PTHR31223">
    <property type="entry name" value="LOG FAMILY PROTEIN YJL055W"/>
    <property type="match status" value="1"/>
</dbReference>
<dbReference type="InterPro" id="IPR031100">
    <property type="entry name" value="LOG_fam"/>
</dbReference>
<evidence type="ECO:0000256" key="1">
    <source>
        <dbReference type="ARBA" id="ARBA00000274"/>
    </source>
</evidence>
<comment type="catalytic activity">
    <reaction evidence="1">
        <text>AMP + H2O = D-ribose 5-phosphate + adenine</text>
        <dbReference type="Rhea" id="RHEA:20129"/>
        <dbReference type="ChEBI" id="CHEBI:15377"/>
        <dbReference type="ChEBI" id="CHEBI:16708"/>
        <dbReference type="ChEBI" id="CHEBI:78346"/>
        <dbReference type="ChEBI" id="CHEBI:456215"/>
        <dbReference type="EC" id="3.2.2.4"/>
    </reaction>
</comment>
<comment type="caution">
    <text evidence="4">The sequence shown here is derived from an EMBL/GenBank/DDBJ whole genome shotgun (WGS) entry which is preliminary data.</text>
</comment>